<reference evidence="2 3" key="1">
    <citation type="submission" date="2021-07" db="EMBL/GenBank/DDBJ databases">
        <authorList>
            <person name="Palmer J.M."/>
        </authorList>
    </citation>
    <scope>NUCLEOTIDE SEQUENCE [LARGE SCALE GENOMIC DNA]</scope>
    <source>
        <strain evidence="2 3">AT_MEX2019</strain>
        <tissue evidence="2">Muscle</tissue>
    </source>
</reference>
<feature type="compositionally biased region" description="Polar residues" evidence="1">
    <location>
        <begin position="16"/>
        <end position="26"/>
    </location>
</feature>
<organism evidence="2 3">
    <name type="scientific">Ataeniobius toweri</name>
    <dbReference type="NCBI Taxonomy" id="208326"/>
    <lineage>
        <taxon>Eukaryota</taxon>
        <taxon>Metazoa</taxon>
        <taxon>Chordata</taxon>
        <taxon>Craniata</taxon>
        <taxon>Vertebrata</taxon>
        <taxon>Euteleostomi</taxon>
        <taxon>Actinopterygii</taxon>
        <taxon>Neopterygii</taxon>
        <taxon>Teleostei</taxon>
        <taxon>Neoteleostei</taxon>
        <taxon>Acanthomorphata</taxon>
        <taxon>Ovalentaria</taxon>
        <taxon>Atherinomorphae</taxon>
        <taxon>Cyprinodontiformes</taxon>
        <taxon>Goodeidae</taxon>
        <taxon>Ataeniobius</taxon>
    </lineage>
</organism>
<dbReference type="EMBL" id="JAHUTI010049176">
    <property type="protein sequence ID" value="MED6247168.1"/>
    <property type="molecule type" value="Genomic_DNA"/>
</dbReference>
<proteinExistence type="predicted"/>
<comment type="caution">
    <text evidence="2">The sequence shown here is derived from an EMBL/GenBank/DDBJ whole genome shotgun (WGS) entry which is preliminary data.</text>
</comment>
<evidence type="ECO:0000256" key="1">
    <source>
        <dbReference type="SAM" id="MobiDB-lite"/>
    </source>
</evidence>
<keyword evidence="3" id="KW-1185">Reference proteome</keyword>
<evidence type="ECO:0000313" key="3">
    <source>
        <dbReference type="Proteomes" id="UP001345963"/>
    </source>
</evidence>
<sequence length="110" mass="12315">MPRYTPISPSPGLASQPLTHSSATLTQDGDSAKKFQLKKSVCEVCAERKIGEQIKKKGMLAFFDGVGENTTKAAKVPCTSLILRSRFCPHKLNKQEECVWMLWRNRACCR</sequence>
<protein>
    <submittedName>
        <fullName evidence="2">Uncharacterized protein</fullName>
    </submittedName>
</protein>
<dbReference type="Proteomes" id="UP001345963">
    <property type="component" value="Unassembled WGS sequence"/>
</dbReference>
<gene>
    <name evidence="2" type="ORF">ATANTOWER_012159</name>
</gene>
<feature type="region of interest" description="Disordered" evidence="1">
    <location>
        <begin position="1"/>
        <end position="26"/>
    </location>
</feature>
<accession>A0ABU7BBZ0</accession>
<name>A0ABU7BBZ0_9TELE</name>
<evidence type="ECO:0000313" key="2">
    <source>
        <dbReference type="EMBL" id="MED6247168.1"/>
    </source>
</evidence>